<dbReference type="Pfam" id="PF05514">
    <property type="entry name" value="HR_lesion"/>
    <property type="match status" value="1"/>
</dbReference>
<proteinExistence type="predicted"/>
<feature type="transmembrane region" description="Helical" evidence="1">
    <location>
        <begin position="117"/>
        <end position="138"/>
    </location>
</feature>
<protein>
    <recommendedName>
        <fullName evidence="5">HR-like lesion-inducer</fullName>
    </recommendedName>
</protein>
<reference evidence="3 4" key="1">
    <citation type="submission" date="2019-06" db="EMBL/GenBank/DDBJ databases">
        <title>A chromosomal-level reference genome of Carpinus fangiana (Coryloideae, Betulaceae).</title>
        <authorList>
            <person name="Yang X."/>
            <person name="Wang Z."/>
            <person name="Zhang L."/>
            <person name="Hao G."/>
            <person name="Liu J."/>
            <person name="Yang Y."/>
        </authorList>
    </citation>
    <scope>NUCLEOTIDE SEQUENCE [LARGE SCALE GENOMIC DNA]</scope>
    <source>
        <strain evidence="3">Cfa_2016G</strain>
        <tissue evidence="3">Leaf</tissue>
    </source>
</reference>
<gene>
    <name evidence="3" type="ORF">FH972_008348</name>
</gene>
<accession>A0A5N6QZ86</accession>
<dbReference type="Proteomes" id="UP000327013">
    <property type="component" value="Chromosome 3"/>
</dbReference>
<keyword evidence="1" id="KW-1133">Transmembrane helix</keyword>
<feature type="signal peptide" evidence="2">
    <location>
        <begin position="1"/>
        <end position="22"/>
    </location>
</feature>
<sequence>MGFVSFLGRVLFASLFILSAWQLYNEFGANDGLAAKDFAIKFSGLQKNLSSKLGVRVPDVDVRHLVGITIFMKGVGGILFVFYSTLAACLLLLHLVLTTPILYDFYNYPPDQPQYHLLLNEFLLSTALCGALLFFVGMKNSILKRQLKKKTPKTKTGVNMRLCSIRHKWGC</sequence>
<keyword evidence="1" id="KW-0812">Transmembrane</keyword>
<feature type="chain" id="PRO_5024281421" description="HR-like lesion-inducer" evidence="2">
    <location>
        <begin position="23"/>
        <end position="171"/>
    </location>
</feature>
<name>A0A5N6QZ86_9ROSI</name>
<dbReference type="PANTHER" id="PTHR31474">
    <property type="entry name" value="HR-LIKE LESION-INDUCER"/>
    <property type="match status" value="1"/>
</dbReference>
<dbReference type="AlphaFoldDB" id="A0A5N6QZ86"/>
<dbReference type="InterPro" id="IPR008637">
    <property type="entry name" value="HR_lesion"/>
</dbReference>
<feature type="transmembrane region" description="Helical" evidence="1">
    <location>
        <begin position="78"/>
        <end position="97"/>
    </location>
</feature>
<dbReference type="OrthoDB" id="529675at2759"/>
<keyword evidence="4" id="KW-1185">Reference proteome</keyword>
<dbReference type="PANTHER" id="PTHR31474:SF4">
    <property type="entry name" value="NICOTIANA LESION-INDUCING LIKE"/>
    <property type="match status" value="1"/>
</dbReference>
<evidence type="ECO:0000313" key="3">
    <source>
        <dbReference type="EMBL" id="KAE8022558.1"/>
    </source>
</evidence>
<evidence type="ECO:0000256" key="1">
    <source>
        <dbReference type="SAM" id="Phobius"/>
    </source>
</evidence>
<evidence type="ECO:0000313" key="4">
    <source>
        <dbReference type="Proteomes" id="UP000327013"/>
    </source>
</evidence>
<dbReference type="EMBL" id="CM017323">
    <property type="protein sequence ID" value="KAE8022558.1"/>
    <property type="molecule type" value="Genomic_DNA"/>
</dbReference>
<keyword evidence="2" id="KW-0732">Signal</keyword>
<evidence type="ECO:0000256" key="2">
    <source>
        <dbReference type="SAM" id="SignalP"/>
    </source>
</evidence>
<organism evidence="3 4">
    <name type="scientific">Carpinus fangiana</name>
    <dbReference type="NCBI Taxonomy" id="176857"/>
    <lineage>
        <taxon>Eukaryota</taxon>
        <taxon>Viridiplantae</taxon>
        <taxon>Streptophyta</taxon>
        <taxon>Embryophyta</taxon>
        <taxon>Tracheophyta</taxon>
        <taxon>Spermatophyta</taxon>
        <taxon>Magnoliopsida</taxon>
        <taxon>eudicotyledons</taxon>
        <taxon>Gunneridae</taxon>
        <taxon>Pentapetalae</taxon>
        <taxon>rosids</taxon>
        <taxon>fabids</taxon>
        <taxon>Fagales</taxon>
        <taxon>Betulaceae</taxon>
        <taxon>Carpinus</taxon>
    </lineage>
</organism>
<evidence type="ECO:0008006" key="5">
    <source>
        <dbReference type="Google" id="ProtNLM"/>
    </source>
</evidence>
<keyword evidence="1" id="KW-0472">Membrane</keyword>